<comment type="similarity">
    <text evidence="1 2">Belongs to the small heat shock protein (HSP20) family.</text>
</comment>
<dbReference type="SUPFAM" id="SSF49764">
    <property type="entry name" value="HSP20-like chaperones"/>
    <property type="match status" value="1"/>
</dbReference>
<evidence type="ECO:0000313" key="4">
    <source>
        <dbReference type="EMBL" id="WAW09390.1"/>
    </source>
</evidence>
<evidence type="ECO:0000313" key="5">
    <source>
        <dbReference type="Proteomes" id="UP001156215"/>
    </source>
</evidence>
<dbReference type="Gene3D" id="2.60.40.790">
    <property type="match status" value="1"/>
</dbReference>
<organism evidence="4 5">
    <name type="scientific">Oxalobacter vibrioformis</name>
    <dbReference type="NCBI Taxonomy" id="933080"/>
    <lineage>
        <taxon>Bacteria</taxon>
        <taxon>Pseudomonadati</taxon>
        <taxon>Pseudomonadota</taxon>
        <taxon>Betaproteobacteria</taxon>
        <taxon>Burkholderiales</taxon>
        <taxon>Oxalobacteraceae</taxon>
        <taxon>Oxalobacter</taxon>
    </lineage>
</organism>
<name>A0A9E9P2M8_9BURK</name>
<dbReference type="InterPro" id="IPR002068">
    <property type="entry name" value="A-crystallin/Hsp20_dom"/>
</dbReference>
<dbReference type="InterPro" id="IPR008978">
    <property type="entry name" value="HSP20-like_chaperone"/>
</dbReference>
<dbReference type="PROSITE" id="PS01031">
    <property type="entry name" value="SHSP"/>
    <property type="match status" value="1"/>
</dbReference>
<reference evidence="4" key="1">
    <citation type="journal article" date="2022" name="Front. Microbiol.">
        <title>New perspectives on an old grouping: The genomic and phenotypic variability of Oxalobacter formigenes and the implications for calcium oxalate stone prevention.</title>
        <authorList>
            <person name="Chmiel J.A."/>
            <person name="Carr C."/>
            <person name="Stuivenberg G.A."/>
            <person name="Venema R."/>
            <person name="Chanyi R.M."/>
            <person name="Al K.F."/>
            <person name="Giguere D."/>
            <person name="Say H."/>
            <person name="Akouris P.P."/>
            <person name="Dominguez Romero S.A."/>
            <person name="Kwong A."/>
            <person name="Tai V."/>
            <person name="Koval S.F."/>
            <person name="Razvi H."/>
            <person name="Bjazevic J."/>
            <person name="Burton J.P."/>
        </authorList>
    </citation>
    <scope>NUCLEOTIDE SEQUENCE</scope>
    <source>
        <strain evidence="4">WoOx3</strain>
    </source>
</reference>
<gene>
    <name evidence="4" type="ORF">NB640_09025</name>
</gene>
<sequence>MTFRDPSKPMWVHALKMLEQADRLQRQFFQLRQSSQSGPMWEPPVDIFETKNELLIWIALPGVAPDNISVIVDNDTLAIVGERPLCAEKTNAIIRRMEIPHGRFERRINLKGGQFEICENTLANGCLKLVLKKI</sequence>
<evidence type="ECO:0000256" key="2">
    <source>
        <dbReference type="RuleBase" id="RU003616"/>
    </source>
</evidence>
<evidence type="ECO:0000259" key="3">
    <source>
        <dbReference type="PROSITE" id="PS01031"/>
    </source>
</evidence>
<dbReference type="Proteomes" id="UP001156215">
    <property type="component" value="Chromosome"/>
</dbReference>
<dbReference type="CDD" id="cd06464">
    <property type="entry name" value="ACD_sHsps-like"/>
    <property type="match status" value="1"/>
</dbReference>
<protein>
    <submittedName>
        <fullName evidence="4">Hsp20/alpha crystallin family protein</fullName>
    </submittedName>
</protein>
<dbReference type="RefSeq" id="WP_269308387.1">
    <property type="nucleotide sequence ID" value="NZ_CP098242.1"/>
</dbReference>
<dbReference type="Pfam" id="PF00011">
    <property type="entry name" value="HSP20"/>
    <property type="match status" value="1"/>
</dbReference>
<dbReference type="AlphaFoldDB" id="A0A9E9P2M8"/>
<feature type="domain" description="SHSP" evidence="3">
    <location>
        <begin position="36"/>
        <end position="134"/>
    </location>
</feature>
<dbReference type="KEGG" id="ovb:NB640_09025"/>
<proteinExistence type="inferred from homology"/>
<keyword evidence="5" id="KW-1185">Reference proteome</keyword>
<evidence type="ECO:0000256" key="1">
    <source>
        <dbReference type="PROSITE-ProRule" id="PRU00285"/>
    </source>
</evidence>
<dbReference type="EMBL" id="CP098242">
    <property type="protein sequence ID" value="WAW09390.1"/>
    <property type="molecule type" value="Genomic_DNA"/>
</dbReference>
<accession>A0A9E9P2M8</accession>